<feature type="transmembrane region" description="Helical" evidence="7">
    <location>
        <begin position="179"/>
        <end position="203"/>
    </location>
</feature>
<dbReference type="GO" id="GO:0016020">
    <property type="term" value="C:membrane"/>
    <property type="evidence" value="ECO:0007669"/>
    <property type="project" value="UniProtKB-SubCell"/>
</dbReference>
<evidence type="ECO:0000256" key="4">
    <source>
        <dbReference type="ARBA" id="ARBA00022989"/>
    </source>
</evidence>
<feature type="transmembrane region" description="Helical" evidence="7">
    <location>
        <begin position="324"/>
        <end position="342"/>
    </location>
</feature>
<feature type="transmembrane region" description="Helical" evidence="7">
    <location>
        <begin position="48"/>
        <end position="72"/>
    </location>
</feature>
<feature type="domain" description="Major facilitator superfamily (MFS) profile" evidence="8">
    <location>
        <begin position="50"/>
        <end position="503"/>
    </location>
</feature>
<evidence type="ECO:0000256" key="1">
    <source>
        <dbReference type="ARBA" id="ARBA00004141"/>
    </source>
</evidence>
<feature type="region of interest" description="Disordered" evidence="6">
    <location>
        <begin position="258"/>
        <end position="300"/>
    </location>
</feature>
<dbReference type="EMBL" id="BJWK01000005">
    <property type="protein sequence ID" value="GEM08218.1"/>
    <property type="molecule type" value="Genomic_DNA"/>
</dbReference>
<feature type="transmembrane region" description="Helical" evidence="7">
    <location>
        <begin position="120"/>
        <end position="137"/>
    </location>
</feature>
<evidence type="ECO:0000256" key="5">
    <source>
        <dbReference type="ARBA" id="ARBA00023136"/>
    </source>
</evidence>
<dbReference type="PROSITE" id="PS50850">
    <property type="entry name" value="MFS"/>
    <property type="match status" value="1"/>
</dbReference>
<feature type="transmembrane region" description="Helical" evidence="7">
    <location>
        <begin position="92"/>
        <end position="113"/>
    </location>
</feature>
<dbReference type="InterPro" id="IPR011701">
    <property type="entry name" value="MFS"/>
</dbReference>
<dbReference type="CDD" id="cd17325">
    <property type="entry name" value="MFS_MdtG_SLC18_like"/>
    <property type="match status" value="1"/>
</dbReference>
<dbReference type="InterPro" id="IPR020846">
    <property type="entry name" value="MFS_dom"/>
</dbReference>
<feature type="compositionally biased region" description="Basic and acidic residues" evidence="6">
    <location>
        <begin position="515"/>
        <end position="537"/>
    </location>
</feature>
<feature type="transmembrane region" description="Helical" evidence="7">
    <location>
        <begin position="412"/>
        <end position="431"/>
    </location>
</feature>
<proteinExistence type="predicted"/>
<organism evidence="9 10">
    <name type="scientific">Rhodotorula toruloides</name>
    <name type="common">Yeast</name>
    <name type="synonym">Rhodosporidium toruloides</name>
    <dbReference type="NCBI Taxonomy" id="5286"/>
    <lineage>
        <taxon>Eukaryota</taxon>
        <taxon>Fungi</taxon>
        <taxon>Dikarya</taxon>
        <taxon>Basidiomycota</taxon>
        <taxon>Pucciniomycotina</taxon>
        <taxon>Microbotryomycetes</taxon>
        <taxon>Sporidiobolales</taxon>
        <taxon>Sporidiobolaceae</taxon>
        <taxon>Rhodotorula</taxon>
    </lineage>
</organism>
<keyword evidence="4 7" id="KW-1133">Transmembrane helix</keyword>
<dbReference type="GO" id="GO:0022857">
    <property type="term" value="F:transmembrane transporter activity"/>
    <property type="evidence" value="ECO:0007669"/>
    <property type="project" value="InterPro"/>
</dbReference>
<dbReference type="InterPro" id="IPR036259">
    <property type="entry name" value="MFS_trans_sf"/>
</dbReference>
<sequence length="537" mass="57783">MISQWLRTRRRTKRAERDGTYDDEASAIPETEAHSKPPLLLRQRCSTWFIALTVGFGVLVDLSSYSLAVPVIPFRLDALGYAKEEIGSLTGWLVAAYAGGLIVSSPPVAYVGARWKNRQIPLTLGLLFMAGAVVMFMEANSYALMVVARILQGFSGTVLWTIGLALVTDSVSEERVGKVLGWVMIGFSFGQAIGPPVGGVLYARMGWRAPFVFSLILVGVDLLRMLIVEKHRAMEWITAGVEVRGFEAPGWVDEAKTRVEEPRNGGEKTVPAGETEDGARVPVPLSDSTPSSASTLFPPSPSPTNSHIHSHWIGFLHLLRHPRALTSFLLTLLNGIIAGGLQDTGLTIYLEETYGLSSFGAGLVFLGVVVPTFFGSPFAGWITDKYGTKWIMFAGVVLSIAVYPLLIIPGPLALFIFFLALIGLSISCFITPSTVDLSLVASSEPSITTAHTFAIFNLAFSIGALVGPIIAGQILSGLGVRKGWVALTVLSSGLSAVFVPPVLAFVGGPLRLGRGKKDAQGKEAEEERDRREEAREL</sequence>
<feature type="transmembrane region" description="Helical" evidence="7">
    <location>
        <begin position="209"/>
        <end position="227"/>
    </location>
</feature>
<feature type="transmembrane region" description="Helical" evidence="7">
    <location>
        <begin position="452"/>
        <end position="471"/>
    </location>
</feature>
<feature type="region of interest" description="Disordered" evidence="6">
    <location>
        <begin position="514"/>
        <end position="537"/>
    </location>
</feature>
<keyword evidence="2" id="KW-0813">Transport</keyword>
<evidence type="ECO:0000256" key="3">
    <source>
        <dbReference type="ARBA" id="ARBA00022692"/>
    </source>
</evidence>
<dbReference type="Proteomes" id="UP000321518">
    <property type="component" value="Unassembled WGS sequence"/>
</dbReference>
<feature type="transmembrane region" description="Helical" evidence="7">
    <location>
        <begin position="354"/>
        <end position="374"/>
    </location>
</feature>
<feature type="transmembrane region" description="Helical" evidence="7">
    <location>
        <begin position="386"/>
        <end position="406"/>
    </location>
</feature>
<reference evidence="9 10" key="1">
    <citation type="submission" date="2019-07" db="EMBL/GenBank/DDBJ databases">
        <title>Rhodotorula toruloides NBRC10032 genome sequencing.</title>
        <authorList>
            <person name="Shida Y."/>
            <person name="Takaku H."/>
            <person name="Ogasawara W."/>
            <person name="Mori K."/>
        </authorList>
    </citation>
    <scope>NUCLEOTIDE SEQUENCE [LARGE SCALE GENOMIC DNA]</scope>
    <source>
        <strain evidence="9 10">NBRC10032</strain>
    </source>
</reference>
<evidence type="ECO:0000313" key="10">
    <source>
        <dbReference type="Proteomes" id="UP000321518"/>
    </source>
</evidence>
<evidence type="ECO:0000259" key="8">
    <source>
        <dbReference type="PROSITE" id="PS50850"/>
    </source>
</evidence>
<name>A0A511KCW5_RHOTO</name>
<dbReference type="PANTHER" id="PTHR23506:SF23">
    <property type="entry name" value="GH10249P"/>
    <property type="match status" value="1"/>
</dbReference>
<comment type="caution">
    <text evidence="9">The sequence shown here is derived from an EMBL/GenBank/DDBJ whole genome shotgun (WGS) entry which is preliminary data.</text>
</comment>
<accession>A0A511KCW5</accession>
<dbReference type="Pfam" id="PF07690">
    <property type="entry name" value="MFS_1"/>
    <property type="match status" value="1"/>
</dbReference>
<dbReference type="Gene3D" id="1.20.1250.20">
    <property type="entry name" value="MFS general substrate transporter like domains"/>
    <property type="match status" value="2"/>
</dbReference>
<dbReference type="OrthoDB" id="440553at2759"/>
<dbReference type="AlphaFoldDB" id="A0A511KCW5"/>
<comment type="subcellular location">
    <subcellularLocation>
        <location evidence="1">Membrane</location>
        <topology evidence="1">Multi-pass membrane protein</topology>
    </subcellularLocation>
</comment>
<feature type="compositionally biased region" description="Polar residues" evidence="6">
    <location>
        <begin position="286"/>
        <end position="300"/>
    </location>
</feature>
<dbReference type="PANTHER" id="PTHR23506">
    <property type="entry name" value="GH10249P"/>
    <property type="match status" value="1"/>
</dbReference>
<feature type="transmembrane region" description="Helical" evidence="7">
    <location>
        <begin position="143"/>
        <end position="167"/>
    </location>
</feature>
<evidence type="ECO:0000313" key="9">
    <source>
        <dbReference type="EMBL" id="GEM08218.1"/>
    </source>
</evidence>
<evidence type="ECO:0000256" key="2">
    <source>
        <dbReference type="ARBA" id="ARBA00022448"/>
    </source>
</evidence>
<feature type="transmembrane region" description="Helical" evidence="7">
    <location>
        <begin position="483"/>
        <end position="507"/>
    </location>
</feature>
<protein>
    <submittedName>
        <fullName evidence="9">MFS multidrug transporter</fullName>
    </submittedName>
</protein>
<dbReference type="InterPro" id="IPR050930">
    <property type="entry name" value="MFS_Vesicular_Transporter"/>
</dbReference>
<evidence type="ECO:0000256" key="7">
    <source>
        <dbReference type="SAM" id="Phobius"/>
    </source>
</evidence>
<gene>
    <name evidence="9" type="ORF">Rt10032_c05g2235</name>
</gene>
<keyword evidence="3 7" id="KW-0812">Transmembrane</keyword>
<dbReference type="SUPFAM" id="SSF103473">
    <property type="entry name" value="MFS general substrate transporter"/>
    <property type="match status" value="1"/>
</dbReference>
<evidence type="ECO:0000256" key="6">
    <source>
        <dbReference type="SAM" id="MobiDB-lite"/>
    </source>
</evidence>
<keyword evidence="5 7" id="KW-0472">Membrane</keyword>